<feature type="region of interest" description="Disordered" evidence="1">
    <location>
        <begin position="28"/>
        <end position="66"/>
    </location>
</feature>
<keyword evidence="4" id="KW-1185">Reference proteome</keyword>
<evidence type="ECO:0000313" key="4">
    <source>
        <dbReference type="Proteomes" id="UP000036947"/>
    </source>
</evidence>
<keyword evidence="2" id="KW-0812">Transmembrane</keyword>
<feature type="compositionally biased region" description="Basic and acidic residues" evidence="1">
    <location>
        <begin position="37"/>
        <end position="48"/>
    </location>
</feature>
<keyword evidence="2" id="KW-0472">Membrane</keyword>
<feature type="compositionally biased region" description="Low complexity" evidence="1">
    <location>
        <begin position="57"/>
        <end position="66"/>
    </location>
</feature>
<proteinExistence type="predicted"/>
<dbReference type="Proteomes" id="UP000036947">
    <property type="component" value="Unassembled WGS sequence"/>
</dbReference>
<dbReference type="EMBL" id="LFRF01000026">
    <property type="protein sequence ID" value="KND88350.1"/>
    <property type="molecule type" value="Genomic_DNA"/>
</dbReference>
<feature type="transmembrane region" description="Helical" evidence="2">
    <location>
        <begin position="112"/>
        <end position="130"/>
    </location>
</feature>
<sequence>MAAQLDLNKAAMEASCFPSDAANQSVIATPPVLLPKAEQDDAHVDGRRGRSSPSPPRARSSSTWAASTPRTSCRRTSLTSLTFVGSLATSFMASICILVGKAIRRFGYRRTALAGAVMMGLGGVLPSWGVDRLGALFVPHGVLFGGRRLDDSSAFASWLLSRGMSELI</sequence>
<protein>
    <recommendedName>
        <fullName evidence="5">Major facilitator superfamily (MFS) profile domain-containing protein</fullName>
    </recommendedName>
</protein>
<comment type="caution">
    <text evidence="3">The sequence shown here is derived from an EMBL/GenBank/DDBJ whole genome shotgun (WGS) entry which is preliminary data.</text>
</comment>
<feature type="transmembrane region" description="Helical" evidence="2">
    <location>
        <begin position="78"/>
        <end position="100"/>
    </location>
</feature>
<name>A0A0L0N3D7_TOLOC</name>
<evidence type="ECO:0008006" key="5">
    <source>
        <dbReference type="Google" id="ProtNLM"/>
    </source>
</evidence>
<evidence type="ECO:0000256" key="2">
    <source>
        <dbReference type="SAM" id="Phobius"/>
    </source>
</evidence>
<dbReference type="AlphaFoldDB" id="A0A0L0N3D7"/>
<evidence type="ECO:0000313" key="3">
    <source>
        <dbReference type="EMBL" id="KND88350.1"/>
    </source>
</evidence>
<dbReference type="OrthoDB" id="6499973at2759"/>
<gene>
    <name evidence="3" type="ORF">TOPH_06919</name>
</gene>
<reference evidence="3 4" key="1">
    <citation type="journal article" date="2015" name="BMC Genomics">
        <title>The genome of the truffle-parasite Tolypocladium ophioglossoides and the evolution of antifungal peptaibiotics.</title>
        <authorList>
            <person name="Quandt C.A."/>
            <person name="Bushley K.E."/>
            <person name="Spatafora J.W."/>
        </authorList>
    </citation>
    <scope>NUCLEOTIDE SEQUENCE [LARGE SCALE GENOMIC DNA]</scope>
    <source>
        <strain evidence="3 4">CBS 100239</strain>
    </source>
</reference>
<evidence type="ECO:0000256" key="1">
    <source>
        <dbReference type="SAM" id="MobiDB-lite"/>
    </source>
</evidence>
<accession>A0A0L0N3D7</accession>
<organism evidence="3 4">
    <name type="scientific">Tolypocladium ophioglossoides (strain CBS 100239)</name>
    <name type="common">Snaketongue truffleclub</name>
    <name type="synonym">Elaphocordyceps ophioglossoides</name>
    <dbReference type="NCBI Taxonomy" id="1163406"/>
    <lineage>
        <taxon>Eukaryota</taxon>
        <taxon>Fungi</taxon>
        <taxon>Dikarya</taxon>
        <taxon>Ascomycota</taxon>
        <taxon>Pezizomycotina</taxon>
        <taxon>Sordariomycetes</taxon>
        <taxon>Hypocreomycetidae</taxon>
        <taxon>Hypocreales</taxon>
        <taxon>Ophiocordycipitaceae</taxon>
        <taxon>Tolypocladium</taxon>
    </lineage>
</organism>
<keyword evidence="2" id="KW-1133">Transmembrane helix</keyword>